<evidence type="ECO:0000313" key="1">
    <source>
        <dbReference type="EMBL" id="GAG43764.1"/>
    </source>
</evidence>
<accession>X0XKR0</accession>
<evidence type="ECO:0008006" key="2">
    <source>
        <dbReference type="Google" id="ProtNLM"/>
    </source>
</evidence>
<name>X0XKR0_9ZZZZ</name>
<feature type="non-terminal residue" evidence="1">
    <location>
        <position position="172"/>
    </location>
</feature>
<reference evidence="1" key="1">
    <citation type="journal article" date="2014" name="Front. Microbiol.">
        <title>High frequency of phylogenetically diverse reductive dehalogenase-homologous genes in deep subseafloor sedimentary metagenomes.</title>
        <authorList>
            <person name="Kawai M."/>
            <person name="Futagami T."/>
            <person name="Toyoda A."/>
            <person name="Takaki Y."/>
            <person name="Nishi S."/>
            <person name="Hori S."/>
            <person name="Arai W."/>
            <person name="Tsubouchi T."/>
            <person name="Morono Y."/>
            <person name="Uchiyama I."/>
            <person name="Ito T."/>
            <person name="Fujiyama A."/>
            <person name="Inagaki F."/>
            <person name="Takami H."/>
        </authorList>
    </citation>
    <scope>NUCLEOTIDE SEQUENCE</scope>
    <source>
        <strain evidence="1">Expedition CK06-06</strain>
    </source>
</reference>
<protein>
    <recommendedName>
        <fullName evidence="2">GH26 domain-containing protein</fullName>
    </recommendedName>
</protein>
<proteinExistence type="predicted"/>
<feature type="non-terminal residue" evidence="1">
    <location>
        <position position="1"/>
    </location>
</feature>
<dbReference type="AlphaFoldDB" id="X0XKR0"/>
<sequence>AWDYRYQYLAGDCTGDNWAQWNTLDGQFVTYYVDDSEANGYIPVFTYYVVVPSSPSPGSEDYSLKVSNAWTMWYYYENWKLLMQKCAEFGAAVIVHVEPDLWGFMQKDHGVHPESCYVAVAASGLSEAFGFEDSARGFARLLVALRDASAPNVILAWHVSSWATGTDIIVNG</sequence>
<dbReference type="EMBL" id="BARS01056562">
    <property type="protein sequence ID" value="GAG43764.1"/>
    <property type="molecule type" value="Genomic_DNA"/>
</dbReference>
<comment type="caution">
    <text evidence="1">The sequence shown here is derived from an EMBL/GenBank/DDBJ whole genome shotgun (WGS) entry which is preliminary data.</text>
</comment>
<gene>
    <name evidence="1" type="ORF">S01H1_83253</name>
</gene>
<organism evidence="1">
    <name type="scientific">marine sediment metagenome</name>
    <dbReference type="NCBI Taxonomy" id="412755"/>
    <lineage>
        <taxon>unclassified sequences</taxon>
        <taxon>metagenomes</taxon>
        <taxon>ecological metagenomes</taxon>
    </lineage>
</organism>